<sequence>MKIAAAVLALAASASAFAPQRASPRTSVAVSETKADLEAMAKKLNPIVGFYDPLNLAEAEFWGTSNEATIGFLRHSEIKHGRIAMFAFVGYIVHANGIKFPWAMSMDGSPFPAETNPPALWDTISESAKWQIFSLIAFLEFWSELSTPSHKHYMAGGKPGDYPDFVSGPEGIPHPIPFNLYDPFKFSKNMSEEKKESRLRAEINNGRLAMLGIFGFLSEQTASGSVPLLSGIVSPYDGEPMAPFATNVLGAPFGLN</sequence>
<dbReference type="Pfam" id="PF00504">
    <property type="entry name" value="Chloroa_b-bind"/>
    <property type="match status" value="1"/>
</dbReference>
<feature type="binding site" evidence="8">
    <location>
        <position position="202"/>
    </location>
    <ligand>
        <name>chlorophyll a</name>
        <dbReference type="ChEBI" id="CHEBI:58416"/>
        <label>1</label>
    </ligand>
</feature>
<dbReference type="GO" id="GO:0009765">
    <property type="term" value="P:photosynthesis, light harvesting"/>
    <property type="evidence" value="ECO:0007669"/>
    <property type="project" value="InterPro"/>
</dbReference>
<dbReference type="Gene3D" id="1.10.3460.10">
    <property type="entry name" value="Chlorophyll a/b binding protein domain"/>
    <property type="match status" value="1"/>
</dbReference>
<evidence type="ECO:0000256" key="7">
    <source>
        <dbReference type="ARBA" id="ARBA00023243"/>
    </source>
</evidence>
<evidence type="ECO:0000256" key="3">
    <source>
        <dbReference type="ARBA" id="ARBA00005933"/>
    </source>
</evidence>
<keyword evidence="8" id="KW-0148">Chlorophyll</keyword>
<evidence type="ECO:0000256" key="1">
    <source>
        <dbReference type="ARBA" id="ARBA00004022"/>
    </source>
</evidence>
<keyword evidence="9" id="KW-0732">Signal</keyword>
<dbReference type="GO" id="GO:0016020">
    <property type="term" value="C:membrane"/>
    <property type="evidence" value="ECO:0007669"/>
    <property type="project" value="InterPro"/>
</dbReference>
<organism evidence="10">
    <name type="scientific">Grammatophora oceanica</name>
    <dbReference type="NCBI Taxonomy" id="210454"/>
    <lineage>
        <taxon>Eukaryota</taxon>
        <taxon>Sar</taxon>
        <taxon>Stramenopiles</taxon>
        <taxon>Ochrophyta</taxon>
        <taxon>Bacillariophyta</taxon>
        <taxon>Fragilariophyceae</taxon>
        <taxon>Fragilariophycidae</taxon>
        <taxon>Rhabdonematales</taxon>
        <taxon>Grammatophoraceae</taxon>
        <taxon>Grammatophora</taxon>
    </lineage>
</organism>
<keyword evidence="5" id="KW-0602">Photosynthesis</keyword>
<keyword evidence="7" id="KW-0437">Light-harvesting polypeptide</keyword>
<dbReference type="SUPFAM" id="SSF103511">
    <property type="entry name" value="Chlorophyll a-b binding protein"/>
    <property type="match status" value="1"/>
</dbReference>
<evidence type="ECO:0000256" key="8">
    <source>
        <dbReference type="PIRSR" id="PIRSR601344-1"/>
    </source>
</evidence>
<evidence type="ECO:0000256" key="5">
    <source>
        <dbReference type="ARBA" id="ARBA00022531"/>
    </source>
</evidence>
<dbReference type="InterPro" id="IPR022796">
    <property type="entry name" value="Chloroa_b-bind"/>
</dbReference>
<gene>
    <name evidence="10" type="ORF">GOCE00092_LOCUS15799</name>
</gene>
<reference evidence="10" key="1">
    <citation type="submission" date="2021-01" db="EMBL/GenBank/DDBJ databases">
        <authorList>
            <person name="Corre E."/>
            <person name="Pelletier E."/>
            <person name="Niang G."/>
            <person name="Scheremetjew M."/>
            <person name="Finn R."/>
            <person name="Kale V."/>
            <person name="Holt S."/>
            <person name="Cochrane G."/>
            <person name="Meng A."/>
            <person name="Brown T."/>
            <person name="Cohen L."/>
        </authorList>
    </citation>
    <scope>NUCLEOTIDE SEQUENCE</scope>
    <source>
        <strain evidence="10">CCMP 410</strain>
    </source>
</reference>
<proteinExistence type="inferred from homology"/>
<feature type="signal peptide" evidence="9">
    <location>
        <begin position="1"/>
        <end position="16"/>
    </location>
</feature>
<feature type="binding site" description="axial binding residue" evidence="8">
    <location>
        <position position="82"/>
    </location>
    <ligand>
        <name>chlorophyll b</name>
        <dbReference type="ChEBI" id="CHEBI:61721"/>
        <label>1</label>
    </ligand>
    <ligandPart>
        <name>Mg</name>
        <dbReference type="ChEBI" id="CHEBI:25107"/>
    </ligandPart>
</feature>
<evidence type="ECO:0008006" key="11">
    <source>
        <dbReference type="Google" id="ProtNLM"/>
    </source>
</evidence>
<comment type="function">
    <text evidence="1">The light-harvesting complex (LHC) functions as a light receptor, it captures and delivers excitation energy to photosystems with which it is closely associated. Energy is transferred from the carotenoid and chlorophyll C (or B) to chlorophyll A and the photosynthetic reaction centers where it is used to synthesize ATP and reducing power.</text>
</comment>
<feature type="chain" id="PRO_5031192435" description="Plastid light harvesting protein" evidence="9">
    <location>
        <begin position="17"/>
        <end position="256"/>
    </location>
</feature>
<dbReference type="GO" id="GO:0030076">
    <property type="term" value="C:light-harvesting complex"/>
    <property type="evidence" value="ECO:0007669"/>
    <property type="project" value="UniProtKB-KW"/>
</dbReference>
<dbReference type="GO" id="GO:0009507">
    <property type="term" value="C:chloroplast"/>
    <property type="evidence" value="ECO:0007669"/>
    <property type="project" value="UniProtKB-SubCell"/>
</dbReference>
<dbReference type="EMBL" id="HBGK01030268">
    <property type="protein sequence ID" value="CAD9288648.1"/>
    <property type="molecule type" value="Transcribed_RNA"/>
</dbReference>
<keyword evidence="4" id="KW-0150">Chloroplast</keyword>
<keyword evidence="6" id="KW-0934">Plastid</keyword>
<feature type="binding site" evidence="8">
    <location>
        <position position="77"/>
    </location>
    <ligand>
        <name>chlorophyll a</name>
        <dbReference type="ChEBI" id="CHEBI:58416"/>
        <label>1</label>
    </ligand>
</feature>
<evidence type="ECO:0000256" key="2">
    <source>
        <dbReference type="ARBA" id="ARBA00004229"/>
    </source>
</evidence>
<feature type="binding site" evidence="8">
    <location>
        <position position="80"/>
    </location>
    <ligand>
        <name>chlorophyll a</name>
        <dbReference type="ChEBI" id="CHEBI:58416"/>
        <label>1</label>
    </ligand>
</feature>
<comment type="subcellular location">
    <subcellularLocation>
        <location evidence="2">Plastid</location>
        <location evidence="2">Chloroplast</location>
    </subcellularLocation>
</comment>
<dbReference type="InterPro" id="IPR001344">
    <property type="entry name" value="Chloro_AB-bd_pln"/>
</dbReference>
<accession>A0A7S1YB39</accession>
<feature type="binding site" evidence="8">
    <location>
        <position position="205"/>
    </location>
    <ligand>
        <name>chlorophyll a</name>
        <dbReference type="ChEBI" id="CHEBI:58416"/>
        <label>1</label>
    </ligand>
</feature>
<evidence type="ECO:0000313" key="10">
    <source>
        <dbReference type="EMBL" id="CAD9288648.1"/>
    </source>
</evidence>
<comment type="similarity">
    <text evidence="3">Belongs to the fucoxanthin chlorophyll protein family.</text>
</comment>
<dbReference type="AlphaFoldDB" id="A0A7S1YB39"/>
<protein>
    <recommendedName>
        <fullName evidence="11">Plastid light harvesting protein</fullName>
    </recommendedName>
</protein>
<feature type="binding site" description="axial binding residue" evidence="8">
    <location>
        <position position="134"/>
    </location>
    <ligand>
        <name>chlorophyll b</name>
        <dbReference type="ChEBI" id="CHEBI:61721"/>
        <label>1</label>
    </ligand>
    <ligandPart>
        <name>Mg</name>
        <dbReference type="ChEBI" id="CHEBI:25107"/>
    </ligandPart>
</feature>
<feature type="binding site" evidence="8">
    <location>
        <position position="207"/>
    </location>
    <ligand>
        <name>chlorophyll a</name>
        <dbReference type="ChEBI" id="CHEBI:58416"/>
        <label>1</label>
    </ligand>
</feature>
<keyword evidence="8" id="KW-0157">Chromophore</keyword>
<dbReference type="PANTHER" id="PTHR21649">
    <property type="entry name" value="CHLOROPHYLL A/B BINDING PROTEIN"/>
    <property type="match status" value="1"/>
</dbReference>
<dbReference type="GO" id="GO:0016168">
    <property type="term" value="F:chlorophyll binding"/>
    <property type="evidence" value="ECO:0007669"/>
    <property type="project" value="UniProtKB-KW"/>
</dbReference>
<evidence type="ECO:0000256" key="4">
    <source>
        <dbReference type="ARBA" id="ARBA00022528"/>
    </source>
</evidence>
<name>A0A7S1YB39_9STRA</name>
<evidence type="ECO:0000256" key="6">
    <source>
        <dbReference type="ARBA" id="ARBA00022640"/>
    </source>
</evidence>
<evidence type="ECO:0000256" key="9">
    <source>
        <dbReference type="SAM" id="SignalP"/>
    </source>
</evidence>